<evidence type="ECO:0000256" key="1">
    <source>
        <dbReference type="SAM" id="SignalP"/>
    </source>
</evidence>
<dbReference type="PROSITE" id="PS51257">
    <property type="entry name" value="PROKAR_LIPOPROTEIN"/>
    <property type="match status" value="1"/>
</dbReference>
<dbReference type="Gene3D" id="3.40.50.1820">
    <property type="entry name" value="alpha/beta hydrolase"/>
    <property type="match status" value="1"/>
</dbReference>
<feature type="chain" id="PRO_5042184783" evidence="1">
    <location>
        <begin position="25"/>
        <end position="377"/>
    </location>
</feature>
<name>A0AAE9ZAP0_9PROT</name>
<protein>
    <submittedName>
        <fullName evidence="3">Alpha/beta hydrolase</fullName>
    </submittedName>
</protein>
<dbReference type="Proteomes" id="UP001214043">
    <property type="component" value="Chromosome"/>
</dbReference>
<dbReference type="Pfam" id="PF12697">
    <property type="entry name" value="Abhydrolase_6"/>
    <property type="match status" value="1"/>
</dbReference>
<dbReference type="EMBL" id="CP118166">
    <property type="protein sequence ID" value="WDI30769.1"/>
    <property type="molecule type" value="Genomic_DNA"/>
</dbReference>
<accession>A0AAE9ZAP0</accession>
<dbReference type="InterPro" id="IPR053145">
    <property type="entry name" value="AB_hydrolase_Est10"/>
</dbReference>
<dbReference type="GO" id="GO:0052689">
    <property type="term" value="F:carboxylic ester hydrolase activity"/>
    <property type="evidence" value="ECO:0007669"/>
    <property type="project" value="TreeGrafter"/>
</dbReference>
<keyword evidence="1" id="KW-0732">Signal</keyword>
<evidence type="ECO:0000313" key="3">
    <source>
        <dbReference type="EMBL" id="WDI30769.1"/>
    </source>
</evidence>
<feature type="domain" description="AB hydrolase-1" evidence="2">
    <location>
        <begin position="105"/>
        <end position="320"/>
    </location>
</feature>
<organism evidence="3 4">
    <name type="scientific">Hyphococcus flavus</name>
    <dbReference type="NCBI Taxonomy" id="1866326"/>
    <lineage>
        <taxon>Bacteria</taxon>
        <taxon>Pseudomonadati</taxon>
        <taxon>Pseudomonadota</taxon>
        <taxon>Alphaproteobacteria</taxon>
        <taxon>Parvularculales</taxon>
        <taxon>Parvularculaceae</taxon>
        <taxon>Hyphococcus</taxon>
    </lineage>
</organism>
<gene>
    <name evidence="3" type="ORF">PUV54_12480</name>
</gene>
<feature type="signal peptide" evidence="1">
    <location>
        <begin position="1"/>
        <end position="24"/>
    </location>
</feature>
<dbReference type="PANTHER" id="PTHR43265">
    <property type="entry name" value="ESTERASE ESTD"/>
    <property type="match status" value="1"/>
</dbReference>
<evidence type="ECO:0000313" key="4">
    <source>
        <dbReference type="Proteomes" id="UP001214043"/>
    </source>
</evidence>
<dbReference type="KEGG" id="hfl:PUV54_12480"/>
<keyword evidence="4" id="KW-1185">Reference proteome</keyword>
<reference evidence="3" key="1">
    <citation type="submission" date="2023-02" db="EMBL/GenBank/DDBJ databases">
        <title>Genome sequence of Hyphococcus flavus.</title>
        <authorList>
            <person name="Rong J.-C."/>
            <person name="Zhao Q."/>
            <person name="Yi M."/>
            <person name="Wu J.-Y."/>
        </authorList>
    </citation>
    <scope>NUCLEOTIDE SEQUENCE</scope>
    <source>
        <strain evidence="3">MCCC 1K03223</strain>
    </source>
</reference>
<proteinExistence type="predicted"/>
<dbReference type="RefSeq" id="WP_274492589.1">
    <property type="nucleotide sequence ID" value="NZ_CP118166.1"/>
</dbReference>
<dbReference type="AlphaFoldDB" id="A0AAE9ZAP0"/>
<dbReference type="InterPro" id="IPR029058">
    <property type="entry name" value="AB_hydrolase_fold"/>
</dbReference>
<sequence length="377" mass="41960">MRNPLRRLWLGVCMTSVVLTAACAQENAASSASATIGGLPRAEDRPLENIDGVTSHYGMVETSDGAKLRTIITIPANTSEKPHPLLFTQWVSCGSIEFSSEESVLARLAQQSGLAVVRVERSSNGDSIGPACDELDYDTEVAHYVEAFSSLLDDEKIDASKVYVYGSSLGSTTAPLVTRSLQARGRDIAGVVVQGGGAETYYERMLTFDRLYLERRPDDVNPEEIHDEMVNRARFHYEYLIRDRHPDEVANDSPAMAAVRDDVRGMGADNHYGRPFQWHQQAAKHNFLAAWAEINAPVLVIYNEYDQFEGQYGHQVIADMVNRLRPGTATFIVQDKIDHSNDRYDDPVSAYAWEDGSPAWDQTAGVILNWLETIRNE</sequence>
<keyword evidence="3" id="KW-0378">Hydrolase</keyword>
<dbReference type="InterPro" id="IPR000073">
    <property type="entry name" value="AB_hydrolase_1"/>
</dbReference>
<evidence type="ECO:0000259" key="2">
    <source>
        <dbReference type="Pfam" id="PF12697"/>
    </source>
</evidence>
<dbReference type="SUPFAM" id="SSF53474">
    <property type="entry name" value="alpha/beta-Hydrolases"/>
    <property type="match status" value="1"/>
</dbReference>
<dbReference type="PANTHER" id="PTHR43265:SF1">
    <property type="entry name" value="ESTERASE ESTD"/>
    <property type="match status" value="1"/>
</dbReference>